<feature type="domain" description="CobQ/CobB/MinD/ParA nucleotide binding" evidence="10">
    <location>
        <begin position="12"/>
        <end position="239"/>
    </location>
</feature>
<dbReference type="InterPro" id="IPR002586">
    <property type="entry name" value="CobQ/CobB/MinD/ParA_Nub-bd_dom"/>
</dbReference>
<gene>
    <name evidence="12" type="ORF">KM92DES2_11747</name>
</gene>
<evidence type="ECO:0000259" key="10">
    <source>
        <dbReference type="Pfam" id="PF01656"/>
    </source>
</evidence>
<dbReference type="Pfam" id="PF01656">
    <property type="entry name" value="CbiA"/>
    <property type="match status" value="1"/>
</dbReference>
<keyword evidence="4" id="KW-0436">Ligase</keyword>
<keyword evidence="8 12" id="KW-0315">Glutamine amidotransferase</keyword>
<accession>A0A212JUN7</accession>
<organism evidence="12">
    <name type="scientific">uncultured Desulfovibrio sp</name>
    <dbReference type="NCBI Taxonomy" id="167968"/>
    <lineage>
        <taxon>Bacteria</taxon>
        <taxon>Pseudomonadati</taxon>
        <taxon>Thermodesulfobacteriota</taxon>
        <taxon>Desulfovibrionia</taxon>
        <taxon>Desulfovibrionales</taxon>
        <taxon>Desulfovibrionaceae</taxon>
        <taxon>Desulfovibrio</taxon>
        <taxon>environmental samples</taxon>
    </lineage>
</organism>
<dbReference type="InterPro" id="IPR011698">
    <property type="entry name" value="GATase_3"/>
</dbReference>
<evidence type="ECO:0000256" key="9">
    <source>
        <dbReference type="SAM" id="MobiDB-lite"/>
    </source>
</evidence>
<keyword evidence="5" id="KW-0547">Nucleotide-binding</keyword>
<keyword evidence="7" id="KW-0460">Magnesium</keyword>
<dbReference type="EMBL" id="FLUP01000001">
    <property type="protein sequence ID" value="SBW03078.1"/>
    <property type="molecule type" value="Genomic_DNA"/>
</dbReference>
<evidence type="ECO:0000259" key="11">
    <source>
        <dbReference type="Pfam" id="PF07685"/>
    </source>
</evidence>
<dbReference type="GO" id="GO:0009236">
    <property type="term" value="P:cobalamin biosynthetic process"/>
    <property type="evidence" value="ECO:0007669"/>
    <property type="project" value="UniProtKB-KW"/>
</dbReference>
<keyword evidence="12" id="KW-0808">Transferase</keyword>
<name>A0A212JUN7_9BACT</name>
<dbReference type="SUPFAM" id="SSF52540">
    <property type="entry name" value="P-loop containing nucleoside triphosphate hydrolases"/>
    <property type="match status" value="1"/>
</dbReference>
<comment type="cofactor">
    <cofactor evidence="1">
        <name>Mg(2+)</name>
        <dbReference type="ChEBI" id="CHEBI:18420"/>
    </cofactor>
</comment>
<dbReference type="AlphaFoldDB" id="A0A212JUN7"/>
<keyword evidence="3" id="KW-0169">Cobalamin biosynthesis</keyword>
<dbReference type="PROSITE" id="PS51274">
    <property type="entry name" value="GATASE_COBBQ"/>
    <property type="match status" value="1"/>
</dbReference>
<evidence type="ECO:0000256" key="7">
    <source>
        <dbReference type="ARBA" id="ARBA00022842"/>
    </source>
</evidence>
<dbReference type="Gene3D" id="3.40.50.300">
    <property type="entry name" value="P-loop containing nucleotide triphosphate hydrolases"/>
    <property type="match status" value="1"/>
</dbReference>
<dbReference type="Pfam" id="PF07685">
    <property type="entry name" value="GATase_3"/>
    <property type="match status" value="1"/>
</dbReference>
<dbReference type="GO" id="GO:0042242">
    <property type="term" value="F:cobyrinic acid a,c-diamide synthase activity"/>
    <property type="evidence" value="ECO:0007669"/>
    <property type="project" value="InterPro"/>
</dbReference>
<evidence type="ECO:0000256" key="8">
    <source>
        <dbReference type="ARBA" id="ARBA00022962"/>
    </source>
</evidence>
<dbReference type="PANTHER" id="PTHR43873">
    <property type="entry name" value="COBYRINATE A,C-DIAMIDE SYNTHASE"/>
    <property type="match status" value="1"/>
</dbReference>
<sequence>MPKPQPSIPGLVIGGTGSNAGKTTFTLSLLCALHARGLMARAAKTGPDYIDAAFHAALTGQPAANLDTWMCRETAPSPAEHPLPAGRIPRGLGRVFERMSTGFSQHEDAGGAKAETNPSAKPDLLVVEGAMGLYDGGHRGAGSTAHLASLLGLPVLLVLNAGGMGQSIAALAEGFLHHRPAWAGGLSVRFLGMVCTHVGSARHADLLRQSLAPVTKSAGVPLLGLLPRQGAPELPSRHLGLVEAREALPAVDRQALTQWVEQHCDLNRMLKLAGVQTPRLAVDADKSGASVPEVARQARLSEAHEPPTDRFFPLSDAQTQHPPRPQRKRRPVVGLAWDEAFSFCYADLPAVLHELGARIVAFSPLRDAAPPAECSGLYFPGGYPELHAPRLAANTAMHAALHGLAARGMPMYGECGGYIYLMQSVQVAGQSHAMSGLLPRNCALGASKAALGYRAAQAAPDWPALNQSATRPLWVRGHEFHYAQEEEIPLPSPCRPLWKLYDSQGRFLRDEGCRLGSVAGSWLHCYPEGSRRFWRAWLRTCAAHLSDTRP</sequence>
<feature type="domain" description="CobB/CobQ-like glutamine amidotransferase" evidence="11">
    <location>
        <begin position="333"/>
        <end position="526"/>
    </location>
</feature>
<dbReference type="GO" id="GO:0016740">
    <property type="term" value="F:transferase activity"/>
    <property type="evidence" value="ECO:0007669"/>
    <property type="project" value="UniProtKB-KW"/>
</dbReference>
<evidence type="ECO:0000256" key="2">
    <source>
        <dbReference type="ARBA" id="ARBA00004953"/>
    </source>
</evidence>
<evidence type="ECO:0000256" key="3">
    <source>
        <dbReference type="ARBA" id="ARBA00022573"/>
    </source>
</evidence>
<dbReference type="InterPro" id="IPR027417">
    <property type="entry name" value="P-loop_NTPase"/>
</dbReference>
<dbReference type="Gene3D" id="3.40.50.880">
    <property type="match status" value="1"/>
</dbReference>
<feature type="compositionally biased region" description="Basic and acidic residues" evidence="9">
    <location>
        <begin position="299"/>
        <end position="308"/>
    </location>
</feature>
<comment type="pathway">
    <text evidence="2">Cofactor biosynthesis; adenosylcobalamin biosynthesis.</text>
</comment>
<dbReference type="InterPro" id="IPR029062">
    <property type="entry name" value="Class_I_gatase-like"/>
</dbReference>
<proteinExistence type="predicted"/>
<reference evidence="12" key="1">
    <citation type="submission" date="2016-04" db="EMBL/GenBank/DDBJ databases">
        <authorList>
            <person name="Evans L.H."/>
            <person name="Alamgir A."/>
            <person name="Owens N."/>
            <person name="Weber N.D."/>
            <person name="Virtaneva K."/>
            <person name="Barbian K."/>
            <person name="Babar A."/>
            <person name="Rosenke K."/>
        </authorList>
    </citation>
    <scope>NUCLEOTIDE SEQUENCE</scope>
    <source>
        <strain evidence="12">92-2</strain>
    </source>
</reference>
<evidence type="ECO:0000256" key="1">
    <source>
        <dbReference type="ARBA" id="ARBA00001946"/>
    </source>
</evidence>
<protein>
    <submittedName>
        <fullName evidence="12">CobB/CobQ domain protein glutamine amidotransferase</fullName>
    </submittedName>
</protein>
<dbReference type="GO" id="GO:0005524">
    <property type="term" value="F:ATP binding"/>
    <property type="evidence" value="ECO:0007669"/>
    <property type="project" value="UniProtKB-KW"/>
</dbReference>
<evidence type="ECO:0000256" key="6">
    <source>
        <dbReference type="ARBA" id="ARBA00022840"/>
    </source>
</evidence>
<evidence type="ECO:0000256" key="5">
    <source>
        <dbReference type="ARBA" id="ARBA00022741"/>
    </source>
</evidence>
<dbReference type="InterPro" id="IPR004484">
    <property type="entry name" value="CbiA/CobB_synth"/>
</dbReference>
<dbReference type="RefSeq" id="WP_227118793.1">
    <property type="nucleotide sequence ID" value="NZ_LT598928.1"/>
</dbReference>
<dbReference type="NCBIfam" id="NF002204">
    <property type="entry name" value="PRK01077.1"/>
    <property type="match status" value="1"/>
</dbReference>
<keyword evidence="6" id="KW-0067">ATP-binding</keyword>
<feature type="region of interest" description="Disordered" evidence="9">
    <location>
        <begin position="298"/>
        <end position="330"/>
    </location>
</feature>
<dbReference type="PANTHER" id="PTHR43873:SF1">
    <property type="entry name" value="COBYRINATE A,C-DIAMIDE SYNTHASE"/>
    <property type="match status" value="1"/>
</dbReference>
<dbReference type="SUPFAM" id="SSF52317">
    <property type="entry name" value="Class I glutamine amidotransferase-like"/>
    <property type="match status" value="1"/>
</dbReference>
<evidence type="ECO:0000256" key="4">
    <source>
        <dbReference type="ARBA" id="ARBA00022598"/>
    </source>
</evidence>
<evidence type="ECO:0000313" key="12">
    <source>
        <dbReference type="EMBL" id="SBW03078.1"/>
    </source>
</evidence>